<organism evidence="1 2">
    <name type="scientific">Mesorhizobium zhangyense</name>
    <dbReference type="NCBI Taxonomy" id="1776730"/>
    <lineage>
        <taxon>Bacteria</taxon>
        <taxon>Pseudomonadati</taxon>
        <taxon>Pseudomonadota</taxon>
        <taxon>Alphaproteobacteria</taxon>
        <taxon>Hyphomicrobiales</taxon>
        <taxon>Phyllobacteriaceae</taxon>
        <taxon>Mesorhizobium</taxon>
    </lineage>
</organism>
<evidence type="ECO:0000313" key="2">
    <source>
        <dbReference type="Proteomes" id="UP000481252"/>
    </source>
</evidence>
<evidence type="ECO:0000313" key="1">
    <source>
        <dbReference type="EMBL" id="NGN40174.1"/>
    </source>
</evidence>
<dbReference type="RefSeq" id="WP_165114561.1">
    <property type="nucleotide sequence ID" value="NZ_JAAKZG010000002.1"/>
</dbReference>
<protein>
    <submittedName>
        <fullName evidence="1">Uncharacterized protein</fullName>
    </submittedName>
</protein>
<comment type="caution">
    <text evidence="1">The sequence shown here is derived from an EMBL/GenBank/DDBJ whole genome shotgun (WGS) entry which is preliminary data.</text>
</comment>
<keyword evidence="2" id="KW-1185">Reference proteome</keyword>
<name>A0A7C9R4Z2_9HYPH</name>
<dbReference type="AlphaFoldDB" id="A0A7C9R4Z2"/>
<dbReference type="Proteomes" id="UP000481252">
    <property type="component" value="Unassembled WGS sequence"/>
</dbReference>
<proteinExistence type="predicted"/>
<reference evidence="1 2" key="1">
    <citation type="submission" date="2020-02" db="EMBL/GenBank/DDBJ databases">
        <title>Genome sequence of the type strain CGMCC 1.15528 of Mesorhizobium zhangyense.</title>
        <authorList>
            <person name="Gao J."/>
            <person name="Sun J."/>
        </authorList>
    </citation>
    <scope>NUCLEOTIDE SEQUENCE [LARGE SCALE GENOMIC DNA]</scope>
    <source>
        <strain evidence="1 2">CGMCC 1.15528</strain>
    </source>
</reference>
<sequence length="100" mass="11513">MEAVHTHYSIFCPEELQMLCRVVKKTCDWHGLGYGGQDAKDIATLAMSLFASGQINEEFLFKRLRREPLVRRTHRAFADLATSQRRPGRRMVKRLQGAAH</sequence>
<gene>
    <name evidence="1" type="ORF">G6N74_03780</name>
</gene>
<accession>A0A7C9R4Z2</accession>
<dbReference type="EMBL" id="JAAKZG010000002">
    <property type="protein sequence ID" value="NGN40174.1"/>
    <property type="molecule type" value="Genomic_DNA"/>
</dbReference>